<sequence>MEKTLAGGLFGGTSGDALRDFPSFIRTTEHDDVFLSMMLRLMDCHRTIPSAVIFHTFDELESQVMAAMSAILPPSYVVGPLPLLIKQVTAAGSARVGGFDCAVFATAVSAHVVRPTSFDRGRRPGKAATSETTSLQSMLLDMLLQSLQLMLLDMMLQAVLMAFFSGLSQHSRSFKLTDPLNSSDGKLEK</sequence>
<evidence type="ECO:0000313" key="2">
    <source>
        <dbReference type="Proteomes" id="UP001231189"/>
    </source>
</evidence>
<proteinExistence type="predicted"/>
<organism evidence="1 2">
    <name type="scientific">Lolium multiflorum</name>
    <name type="common">Italian ryegrass</name>
    <name type="synonym">Lolium perenne subsp. multiflorum</name>
    <dbReference type="NCBI Taxonomy" id="4521"/>
    <lineage>
        <taxon>Eukaryota</taxon>
        <taxon>Viridiplantae</taxon>
        <taxon>Streptophyta</taxon>
        <taxon>Embryophyta</taxon>
        <taxon>Tracheophyta</taxon>
        <taxon>Spermatophyta</taxon>
        <taxon>Magnoliopsida</taxon>
        <taxon>Liliopsida</taxon>
        <taxon>Poales</taxon>
        <taxon>Poaceae</taxon>
        <taxon>BOP clade</taxon>
        <taxon>Pooideae</taxon>
        <taxon>Poodae</taxon>
        <taxon>Poeae</taxon>
        <taxon>Poeae Chloroplast Group 2 (Poeae type)</taxon>
        <taxon>Loliodinae</taxon>
        <taxon>Loliinae</taxon>
        <taxon>Lolium</taxon>
    </lineage>
</organism>
<dbReference type="EMBL" id="JAUUTY010000004">
    <property type="protein sequence ID" value="KAK1643556.1"/>
    <property type="molecule type" value="Genomic_DNA"/>
</dbReference>
<dbReference type="Proteomes" id="UP001231189">
    <property type="component" value="Unassembled WGS sequence"/>
</dbReference>
<dbReference type="Gene3D" id="3.40.50.2000">
    <property type="entry name" value="Glycogen Phosphorylase B"/>
    <property type="match status" value="1"/>
</dbReference>
<dbReference type="AlphaFoldDB" id="A0AAD8S1Z8"/>
<keyword evidence="2" id="KW-1185">Reference proteome</keyword>
<name>A0AAD8S1Z8_LOLMU</name>
<accession>A0AAD8S1Z8</accession>
<comment type="caution">
    <text evidence="1">The sequence shown here is derived from an EMBL/GenBank/DDBJ whole genome shotgun (WGS) entry which is preliminary data.</text>
</comment>
<reference evidence="1" key="1">
    <citation type="submission" date="2023-07" db="EMBL/GenBank/DDBJ databases">
        <title>A chromosome-level genome assembly of Lolium multiflorum.</title>
        <authorList>
            <person name="Chen Y."/>
            <person name="Copetti D."/>
            <person name="Kolliker R."/>
            <person name="Studer B."/>
        </authorList>
    </citation>
    <scope>NUCLEOTIDE SEQUENCE</scope>
    <source>
        <strain evidence="1">02402/16</strain>
        <tissue evidence="1">Leaf</tissue>
    </source>
</reference>
<protein>
    <submittedName>
        <fullName evidence="1">Uncharacterized protein</fullName>
    </submittedName>
</protein>
<gene>
    <name evidence="1" type="ORF">QYE76_061361</name>
</gene>
<evidence type="ECO:0000313" key="1">
    <source>
        <dbReference type="EMBL" id="KAK1643556.1"/>
    </source>
</evidence>
<dbReference type="SUPFAM" id="SSF53756">
    <property type="entry name" value="UDP-Glycosyltransferase/glycogen phosphorylase"/>
    <property type="match status" value="1"/>
</dbReference>